<feature type="compositionally biased region" description="Polar residues" evidence="11">
    <location>
        <begin position="640"/>
        <end position="661"/>
    </location>
</feature>
<feature type="domain" description="ERCC4" evidence="12">
    <location>
        <begin position="663"/>
        <end position="743"/>
    </location>
</feature>
<dbReference type="GO" id="GO:0000014">
    <property type="term" value="F:single-stranded DNA endodeoxyribonuclease activity"/>
    <property type="evidence" value="ECO:0007669"/>
    <property type="project" value="TreeGrafter"/>
</dbReference>
<dbReference type="InterPro" id="IPR011335">
    <property type="entry name" value="Restrct_endonuc-II-like"/>
</dbReference>
<feature type="compositionally biased region" description="Basic and acidic residues" evidence="11">
    <location>
        <begin position="457"/>
        <end position="468"/>
    </location>
</feature>
<evidence type="ECO:0000256" key="3">
    <source>
        <dbReference type="ARBA" id="ARBA00022722"/>
    </source>
</evidence>
<accession>A0AAW0WF44</accession>
<comment type="caution">
    <text evidence="13">The sequence shown here is derived from an EMBL/GenBank/DDBJ whole genome shotgun (WGS) entry which is preliminary data.</text>
</comment>
<dbReference type="Gene3D" id="1.10.150.20">
    <property type="entry name" value="5' to 3' exonuclease, C-terminal subdomain"/>
    <property type="match status" value="1"/>
</dbReference>
<evidence type="ECO:0000256" key="7">
    <source>
        <dbReference type="ARBA" id="ARBA00023125"/>
    </source>
</evidence>
<feature type="compositionally biased region" description="Basic and acidic residues" evidence="11">
    <location>
        <begin position="620"/>
        <end position="638"/>
    </location>
</feature>
<keyword evidence="3" id="KW-0540">Nuclease</keyword>
<dbReference type="GO" id="GO:0000712">
    <property type="term" value="P:resolution of meiotic recombination intermediates"/>
    <property type="evidence" value="ECO:0007669"/>
    <property type="project" value="TreeGrafter"/>
</dbReference>
<evidence type="ECO:0000256" key="4">
    <source>
        <dbReference type="ARBA" id="ARBA00022759"/>
    </source>
</evidence>
<dbReference type="PANTHER" id="PTHR10150">
    <property type="entry name" value="DNA REPAIR ENDONUCLEASE XPF"/>
    <property type="match status" value="1"/>
</dbReference>
<evidence type="ECO:0000259" key="12">
    <source>
        <dbReference type="SMART" id="SM00891"/>
    </source>
</evidence>
<comment type="similarity">
    <text evidence="2">Belongs to the XPF family.</text>
</comment>
<dbReference type="GO" id="GO:1901255">
    <property type="term" value="P:nucleotide-excision repair involved in interstrand cross-link repair"/>
    <property type="evidence" value="ECO:0007669"/>
    <property type="project" value="TreeGrafter"/>
</dbReference>
<dbReference type="SMART" id="SM00891">
    <property type="entry name" value="ERCC4"/>
    <property type="match status" value="1"/>
</dbReference>
<dbReference type="CDD" id="cd20078">
    <property type="entry name" value="XPF_nuclease_XPF_euk"/>
    <property type="match status" value="1"/>
</dbReference>
<keyword evidence="9" id="KW-0539">Nucleus</keyword>
<dbReference type="Proteomes" id="UP001445076">
    <property type="component" value="Unassembled WGS sequence"/>
</dbReference>
<sequence>MLEYENQMLLDLLHEDGLLIAAKGLGLERILESLIITYNDPGNLVIVIGTTSREEEYVLSQLEGKGIVPLPRCVTADCSVSERSQIYHQGGVLFVTSRIMVMDLLMERAPVELITGFIVWKAHKILESCQEAFILRLYRQKNKTGFVKALTSSPLSFTAGFCHVERVMRNLFVKKLYLWPRFHMDVNACLEACKPEVVELHLQMTTPVKQIQMSLLDLITATVQELRRSNSTIDTEEFTPENAISKSFEKMLKVQLEPIWHQLSVRTKQLIADLKVLRTILVYLTQYDCVTFYNLVNSLRTTEKAMQSSGWMLLASTDSLFINAKLRVFGNMNSPTKKAKMEVEATEKSKSEVIEPDLEVNPKWIALSEVLDEIRKEVQESKNLEKCLIVTYDDRTAQQIKEYLVDGAQVVLRRIFYYTIGAKMGLKPPENFLKEMNRNKNINREAGSSINVKRKNAKEVPEREEKDKGKKGKKTKKAMNEEIEDITLTQIAKKYYFIGQEEEEFSDDKEREEERAISKRLLSSPLIMVQAVRDTSDPFMMTRLLEEIQPKYVVIYDSDLTFVRQLEVWQANYGERIRVYFLVYKGTTEEQVYLTNVKREKDAFEYLIKEKSSMVIPEYNDGKSEDHPDLSRDPRKPSEINAQENSNDTRKGGQTSEQTEPQRIIVDMREFRSELPALIHKRGIDIDPVTIEVGDYILTPDVCVERKSLSDLIGSLNSGRLYNQAQAMTRYYKQPILLIEFDQNKPFHLQGRYYLSSDGSSSAKDVAAKLQLLTLHFPHLRLLWCPSPYATAEIFEMLKNGKPEPVVAQAQAVTAETNPDIDSDKFNPQIKDFVSKLPGVNTKNIYTLLNKVVSLVDLMSLSKEALTDILGNSRNAEALHSSLHHCMKPPEQAKDSKRSSKFTKKGMRRFRT</sequence>
<dbReference type="FunFam" id="3.40.50.10130:FF:000002">
    <property type="entry name" value="DNA repair endonuclease XPF"/>
    <property type="match status" value="1"/>
</dbReference>
<dbReference type="SUPFAM" id="SSF52980">
    <property type="entry name" value="Restriction endonuclease-like"/>
    <property type="match status" value="1"/>
</dbReference>
<dbReference type="GO" id="GO:0000110">
    <property type="term" value="C:nucleotide-excision repair factor 1 complex"/>
    <property type="evidence" value="ECO:0007669"/>
    <property type="project" value="TreeGrafter"/>
</dbReference>
<evidence type="ECO:0000256" key="8">
    <source>
        <dbReference type="ARBA" id="ARBA00023204"/>
    </source>
</evidence>
<dbReference type="EMBL" id="JARKIK010000080">
    <property type="protein sequence ID" value="KAK8726042.1"/>
    <property type="molecule type" value="Genomic_DNA"/>
</dbReference>
<dbReference type="InterPro" id="IPR006166">
    <property type="entry name" value="ERCC4_domain"/>
</dbReference>
<evidence type="ECO:0000256" key="11">
    <source>
        <dbReference type="SAM" id="MobiDB-lite"/>
    </source>
</evidence>
<evidence type="ECO:0000313" key="14">
    <source>
        <dbReference type="Proteomes" id="UP001445076"/>
    </source>
</evidence>
<comment type="subcellular location">
    <subcellularLocation>
        <location evidence="1">Nucleus</location>
    </subcellularLocation>
</comment>
<dbReference type="SUPFAM" id="SSF47781">
    <property type="entry name" value="RuvA domain 2-like"/>
    <property type="match status" value="1"/>
</dbReference>
<organism evidence="13 14">
    <name type="scientific">Cherax quadricarinatus</name>
    <name type="common">Australian red claw crayfish</name>
    <dbReference type="NCBI Taxonomy" id="27406"/>
    <lineage>
        <taxon>Eukaryota</taxon>
        <taxon>Metazoa</taxon>
        <taxon>Ecdysozoa</taxon>
        <taxon>Arthropoda</taxon>
        <taxon>Crustacea</taxon>
        <taxon>Multicrustacea</taxon>
        <taxon>Malacostraca</taxon>
        <taxon>Eumalacostraca</taxon>
        <taxon>Eucarida</taxon>
        <taxon>Decapoda</taxon>
        <taxon>Pleocyemata</taxon>
        <taxon>Astacidea</taxon>
        <taxon>Parastacoidea</taxon>
        <taxon>Parastacidae</taxon>
        <taxon>Cherax</taxon>
    </lineage>
</organism>
<dbReference type="Pfam" id="PF02732">
    <property type="entry name" value="ERCC4"/>
    <property type="match status" value="1"/>
</dbReference>
<feature type="compositionally biased region" description="Basic residues" evidence="11">
    <location>
        <begin position="899"/>
        <end position="912"/>
    </location>
</feature>
<evidence type="ECO:0000313" key="13">
    <source>
        <dbReference type="EMBL" id="KAK8726042.1"/>
    </source>
</evidence>
<evidence type="ECO:0000256" key="2">
    <source>
        <dbReference type="ARBA" id="ARBA00010015"/>
    </source>
</evidence>
<keyword evidence="4" id="KW-0255">Endonuclease</keyword>
<dbReference type="InterPro" id="IPR006167">
    <property type="entry name" value="XPF"/>
</dbReference>
<dbReference type="AlphaFoldDB" id="A0AAW0WF44"/>
<reference evidence="13 14" key="1">
    <citation type="journal article" date="2024" name="BMC Genomics">
        <title>Genome assembly of redclaw crayfish (Cherax quadricarinatus) provides insights into its immune adaptation and hypoxia tolerance.</title>
        <authorList>
            <person name="Liu Z."/>
            <person name="Zheng J."/>
            <person name="Li H."/>
            <person name="Fang K."/>
            <person name="Wang S."/>
            <person name="He J."/>
            <person name="Zhou D."/>
            <person name="Weng S."/>
            <person name="Chi M."/>
            <person name="Gu Z."/>
            <person name="He J."/>
            <person name="Li F."/>
            <person name="Wang M."/>
        </authorList>
    </citation>
    <scope>NUCLEOTIDE SEQUENCE [LARGE SCALE GENOMIC DNA]</scope>
    <source>
        <strain evidence="13">ZL_2023a</strain>
    </source>
</reference>
<keyword evidence="8" id="KW-0234">DNA repair</keyword>
<evidence type="ECO:0000256" key="6">
    <source>
        <dbReference type="ARBA" id="ARBA00022801"/>
    </source>
</evidence>
<keyword evidence="5" id="KW-0227">DNA damage</keyword>
<dbReference type="InterPro" id="IPR010994">
    <property type="entry name" value="RuvA_2-like"/>
</dbReference>
<feature type="region of interest" description="Disordered" evidence="11">
    <location>
        <begin position="444"/>
        <end position="477"/>
    </location>
</feature>
<gene>
    <name evidence="13" type="ORF">OTU49_010355</name>
</gene>
<protein>
    <recommendedName>
        <fullName evidence="10">DNA repair endonuclease XPF</fullName>
    </recommendedName>
</protein>
<evidence type="ECO:0000256" key="1">
    <source>
        <dbReference type="ARBA" id="ARBA00004123"/>
    </source>
</evidence>
<evidence type="ECO:0000256" key="5">
    <source>
        <dbReference type="ARBA" id="ARBA00022763"/>
    </source>
</evidence>
<dbReference type="GO" id="GO:0000724">
    <property type="term" value="P:double-strand break repair via homologous recombination"/>
    <property type="evidence" value="ECO:0007669"/>
    <property type="project" value="TreeGrafter"/>
</dbReference>
<keyword evidence="14" id="KW-1185">Reference proteome</keyword>
<dbReference type="GO" id="GO:0003697">
    <property type="term" value="F:single-stranded DNA binding"/>
    <property type="evidence" value="ECO:0007669"/>
    <property type="project" value="InterPro"/>
</dbReference>
<keyword evidence="6" id="KW-0378">Hydrolase</keyword>
<name>A0AAW0WF44_CHEQU</name>
<dbReference type="Gene3D" id="3.40.50.10130">
    <property type="match status" value="1"/>
</dbReference>
<evidence type="ECO:0000256" key="10">
    <source>
        <dbReference type="ARBA" id="ARBA00072370"/>
    </source>
</evidence>
<keyword evidence="7" id="KW-0238">DNA-binding</keyword>
<dbReference type="NCBIfam" id="TIGR00596">
    <property type="entry name" value="rad1"/>
    <property type="match status" value="1"/>
</dbReference>
<dbReference type="PANTHER" id="PTHR10150:SF0">
    <property type="entry name" value="DNA REPAIR ENDONUCLEASE XPF"/>
    <property type="match status" value="1"/>
</dbReference>
<dbReference type="InterPro" id="IPR047520">
    <property type="entry name" value="XPF_nuclease"/>
</dbReference>
<evidence type="ECO:0000256" key="9">
    <source>
        <dbReference type="ARBA" id="ARBA00023242"/>
    </source>
</evidence>
<dbReference type="GO" id="GO:0003684">
    <property type="term" value="F:damaged DNA binding"/>
    <property type="evidence" value="ECO:0007669"/>
    <property type="project" value="TreeGrafter"/>
</dbReference>
<proteinExistence type="inferred from homology"/>
<feature type="region of interest" description="Disordered" evidence="11">
    <location>
        <begin position="886"/>
        <end position="912"/>
    </location>
</feature>
<feature type="region of interest" description="Disordered" evidence="11">
    <location>
        <begin position="618"/>
        <end position="663"/>
    </location>
</feature>